<dbReference type="Proteomes" id="UP000239203">
    <property type="component" value="Unassembled WGS sequence"/>
</dbReference>
<accession>A0A2S6GRU6</accession>
<dbReference type="SUPFAM" id="SSF46955">
    <property type="entry name" value="Putative DNA-binding domain"/>
    <property type="match status" value="1"/>
</dbReference>
<dbReference type="EMBL" id="PTIX01000006">
    <property type="protein sequence ID" value="PPK67954.1"/>
    <property type="molecule type" value="Genomic_DNA"/>
</dbReference>
<dbReference type="AlphaFoldDB" id="A0A2S6GRU6"/>
<evidence type="ECO:0000313" key="3">
    <source>
        <dbReference type="EMBL" id="PPK67954.1"/>
    </source>
</evidence>
<protein>
    <submittedName>
        <fullName evidence="3">Excisionase family DNA binding protein</fullName>
    </submittedName>
</protein>
<comment type="caution">
    <text evidence="3">The sequence shown here is derived from an EMBL/GenBank/DDBJ whole genome shotgun (WGS) entry which is preliminary data.</text>
</comment>
<reference evidence="3 4" key="1">
    <citation type="submission" date="2018-02" db="EMBL/GenBank/DDBJ databases">
        <title>Genomic Encyclopedia of Archaeal and Bacterial Type Strains, Phase II (KMG-II): from individual species to whole genera.</title>
        <authorList>
            <person name="Goeker M."/>
        </authorList>
    </citation>
    <scope>NUCLEOTIDE SEQUENCE [LARGE SCALE GENOMIC DNA]</scope>
    <source>
        <strain evidence="3 4">YU 961-1</strain>
    </source>
</reference>
<name>A0A2S6GRU6_9PSEU</name>
<dbReference type="InterPro" id="IPR009061">
    <property type="entry name" value="DNA-bd_dom_put_sf"/>
</dbReference>
<proteinExistence type="predicted"/>
<dbReference type="GO" id="GO:0003677">
    <property type="term" value="F:DNA binding"/>
    <property type="evidence" value="ECO:0007669"/>
    <property type="project" value="InterPro"/>
</dbReference>
<organism evidence="3 4">
    <name type="scientific">Actinokineospora auranticolor</name>
    <dbReference type="NCBI Taxonomy" id="155976"/>
    <lineage>
        <taxon>Bacteria</taxon>
        <taxon>Bacillati</taxon>
        <taxon>Actinomycetota</taxon>
        <taxon>Actinomycetes</taxon>
        <taxon>Pseudonocardiales</taxon>
        <taxon>Pseudonocardiaceae</taxon>
        <taxon>Actinokineospora</taxon>
    </lineage>
</organism>
<evidence type="ECO:0000313" key="4">
    <source>
        <dbReference type="Proteomes" id="UP000239203"/>
    </source>
</evidence>
<dbReference type="Pfam" id="PF12728">
    <property type="entry name" value="HTH_17"/>
    <property type="match status" value="1"/>
</dbReference>
<keyword evidence="4" id="KW-1185">Reference proteome</keyword>
<evidence type="ECO:0000259" key="2">
    <source>
        <dbReference type="Pfam" id="PF12728"/>
    </source>
</evidence>
<feature type="domain" description="Helix-turn-helix" evidence="2">
    <location>
        <begin position="75"/>
        <end position="124"/>
    </location>
</feature>
<evidence type="ECO:0000256" key="1">
    <source>
        <dbReference type="SAM" id="MobiDB-lite"/>
    </source>
</evidence>
<sequence length="164" mass="17719">MTAIAGERTVLPPASPEVLSPWVRALTQSSGRTATLTAPDGTALEFPAEIFDILRDVVVAMSQGLAITVAPQHTVLTTSEAAHLLGVSRPTLVRLLEAGDIPFEQPNRHRRVRLADVLAYQERARRARASGLDGMVRSGEDGGLYDLPSDAPFERTPLDDDTHE</sequence>
<feature type="compositionally biased region" description="Basic and acidic residues" evidence="1">
    <location>
        <begin position="152"/>
        <end position="164"/>
    </location>
</feature>
<feature type="region of interest" description="Disordered" evidence="1">
    <location>
        <begin position="133"/>
        <end position="164"/>
    </location>
</feature>
<dbReference type="RefSeq" id="WP_181043485.1">
    <property type="nucleotide sequence ID" value="NZ_CP154825.1"/>
</dbReference>
<gene>
    <name evidence="3" type="ORF">CLV40_106185</name>
</gene>
<dbReference type="NCBIfam" id="TIGR01764">
    <property type="entry name" value="excise"/>
    <property type="match status" value="1"/>
</dbReference>
<dbReference type="InterPro" id="IPR010093">
    <property type="entry name" value="SinI_DNA-bd"/>
</dbReference>
<dbReference type="InterPro" id="IPR041657">
    <property type="entry name" value="HTH_17"/>
</dbReference>